<feature type="domain" description="Protein kinase" evidence="6">
    <location>
        <begin position="144"/>
        <end position="455"/>
    </location>
</feature>
<evidence type="ECO:0000256" key="5">
    <source>
        <dbReference type="ARBA" id="ARBA00022840"/>
    </source>
</evidence>
<dbReference type="Gene3D" id="1.10.510.10">
    <property type="entry name" value="Transferase(Phosphotransferase) domain 1"/>
    <property type="match status" value="1"/>
</dbReference>
<evidence type="ECO:0000256" key="2">
    <source>
        <dbReference type="ARBA" id="ARBA00022679"/>
    </source>
</evidence>
<organism evidence="7 8">
    <name type="scientific">Aspergillus keveii</name>
    <dbReference type="NCBI Taxonomy" id="714993"/>
    <lineage>
        <taxon>Eukaryota</taxon>
        <taxon>Fungi</taxon>
        <taxon>Dikarya</taxon>
        <taxon>Ascomycota</taxon>
        <taxon>Pezizomycotina</taxon>
        <taxon>Eurotiomycetes</taxon>
        <taxon>Eurotiomycetidae</taxon>
        <taxon>Eurotiales</taxon>
        <taxon>Aspergillaceae</taxon>
        <taxon>Aspergillus</taxon>
        <taxon>Aspergillus subgen. Nidulantes</taxon>
    </lineage>
</organism>
<dbReference type="Pfam" id="PF00069">
    <property type="entry name" value="Pkinase"/>
    <property type="match status" value="1"/>
</dbReference>
<evidence type="ECO:0000256" key="4">
    <source>
        <dbReference type="ARBA" id="ARBA00022777"/>
    </source>
</evidence>
<dbReference type="SUPFAM" id="SSF56112">
    <property type="entry name" value="Protein kinase-like (PK-like)"/>
    <property type="match status" value="1"/>
</dbReference>
<dbReference type="InterPro" id="IPR008271">
    <property type="entry name" value="Ser/Thr_kinase_AS"/>
</dbReference>
<dbReference type="InterPro" id="IPR000719">
    <property type="entry name" value="Prot_kinase_dom"/>
</dbReference>
<dbReference type="InterPro" id="IPR011009">
    <property type="entry name" value="Kinase-like_dom_sf"/>
</dbReference>
<evidence type="ECO:0000256" key="3">
    <source>
        <dbReference type="ARBA" id="ARBA00022741"/>
    </source>
</evidence>
<evidence type="ECO:0000259" key="6">
    <source>
        <dbReference type="PROSITE" id="PS50011"/>
    </source>
</evidence>
<evidence type="ECO:0000256" key="1">
    <source>
        <dbReference type="ARBA" id="ARBA00022527"/>
    </source>
</evidence>
<dbReference type="PANTHER" id="PTHR24345">
    <property type="entry name" value="SERINE/THREONINE-PROTEIN KINASE PLK"/>
    <property type="match status" value="1"/>
</dbReference>
<dbReference type="PROSITE" id="PS00108">
    <property type="entry name" value="PROTEIN_KINASE_ST"/>
    <property type="match status" value="1"/>
</dbReference>
<comment type="caution">
    <text evidence="7">The sequence shown here is derived from an EMBL/GenBank/DDBJ whole genome shotgun (WGS) entry which is preliminary data.</text>
</comment>
<dbReference type="PANTHER" id="PTHR24345:SF0">
    <property type="entry name" value="CELL CYCLE SERINE_THREONINE-PROTEIN KINASE CDC5_MSD2"/>
    <property type="match status" value="1"/>
</dbReference>
<accession>A0ABR4FJY4</accession>
<keyword evidence="4" id="KW-0418">Kinase</keyword>
<reference evidence="7 8" key="1">
    <citation type="submission" date="2024-07" db="EMBL/GenBank/DDBJ databases">
        <title>Section-level genome sequencing and comparative genomics of Aspergillus sections Usti and Cavernicolus.</title>
        <authorList>
            <consortium name="Lawrence Berkeley National Laboratory"/>
            <person name="Nybo J.L."/>
            <person name="Vesth T.C."/>
            <person name="Theobald S."/>
            <person name="Frisvad J.C."/>
            <person name="Larsen T.O."/>
            <person name="Kjaerboelling I."/>
            <person name="Rothschild-Mancinelli K."/>
            <person name="Lyhne E.K."/>
            <person name="Kogle M.E."/>
            <person name="Barry K."/>
            <person name="Clum A."/>
            <person name="Na H."/>
            <person name="Ledsgaard L."/>
            <person name="Lin J."/>
            <person name="Lipzen A."/>
            <person name="Kuo A."/>
            <person name="Riley R."/>
            <person name="Mondo S."/>
            <person name="Labutti K."/>
            <person name="Haridas S."/>
            <person name="Pangalinan J."/>
            <person name="Salamov A.A."/>
            <person name="Simmons B.A."/>
            <person name="Magnuson J.K."/>
            <person name="Chen J."/>
            <person name="Drula E."/>
            <person name="Henrissat B."/>
            <person name="Wiebenga A."/>
            <person name="Lubbers R.J."/>
            <person name="Gomes A.C."/>
            <person name="Makela M.R."/>
            <person name="Stajich J."/>
            <person name="Grigoriev I.V."/>
            <person name="Mortensen U.H."/>
            <person name="De Vries R.P."/>
            <person name="Baker S.E."/>
            <person name="Andersen M.R."/>
        </authorList>
    </citation>
    <scope>NUCLEOTIDE SEQUENCE [LARGE SCALE GENOMIC DNA]</scope>
    <source>
        <strain evidence="7 8">CBS 209.92</strain>
    </source>
</reference>
<dbReference type="SMART" id="SM00220">
    <property type="entry name" value="S_TKc"/>
    <property type="match status" value="1"/>
</dbReference>
<keyword evidence="3" id="KW-0547">Nucleotide-binding</keyword>
<keyword evidence="5" id="KW-0067">ATP-binding</keyword>
<dbReference type="Proteomes" id="UP001610563">
    <property type="component" value="Unassembled WGS sequence"/>
</dbReference>
<proteinExistence type="predicted"/>
<protein>
    <submittedName>
        <fullName evidence="7">Kinase-like domain-containing protein</fullName>
    </submittedName>
</protein>
<dbReference type="EMBL" id="JBFTWV010000228">
    <property type="protein sequence ID" value="KAL2783545.1"/>
    <property type="molecule type" value="Genomic_DNA"/>
</dbReference>
<keyword evidence="1" id="KW-0723">Serine/threonine-protein kinase</keyword>
<evidence type="ECO:0000313" key="8">
    <source>
        <dbReference type="Proteomes" id="UP001610563"/>
    </source>
</evidence>
<sequence>MPRCFLLMLQRLRNQRTSLTGSGGMDLDGEGDYLLATQNLFPQDTVHFSIGEYLSAGIRQYRRPKHHRFVPVNGGHKHYLSPRKWKRHFWRTHNFLGRIGLGDKDKRLNASELLQAEFERWTKGDSREWLLESHKMAAVTQKYGEIESVAGLGAHSLVLLSHKVQDCNPRLNHYYVLKVFRRGPEQTKDDYCRRVASEYSIASSLHHRNIVETFELVPLEYGGLCGCMEYCPGGDLHSYIVSTRRLWEEEADCFLTQLMRGILYLHEMGIAHRDLKPENLLLTSNGCLKIADFGNAECFRLAWEDSVHMSNRRCGSAPYISPEQYLAQPFDPRYVDIWAAAIIYIAMRAGRNPWKTATVEDECFRDYVEDCKLQRQYFLINDISHVRLSLSFLSLTWLIPFLTGTKLQPSALHAEYRFLASARSGRDSFFSVASESSLLSGYQPSFDSSVRNLSF</sequence>
<dbReference type="PROSITE" id="PS50011">
    <property type="entry name" value="PROTEIN_KINASE_DOM"/>
    <property type="match status" value="1"/>
</dbReference>
<gene>
    <name evidence="7" type="ORF">BJX66DRAFT_318316</name>
</gene>
<name>A0ABR4FJY4_9EURO</name>
<keyword evidence="2" id="KW-0808">Transferase</keyword>
<evidence type="ECO:0000313" key="7">
    <source>
        <dbReference type="EMBL" id="KAL2783545.1"/>
    </source>
</evidence>
<keyword evidence="8" id="KW-1185">Reference proteome</keyword>